<evidence type="ECO:0000256" key="2">
    <source>
        <dbReference type="ARBA" id="ARBA00022692"/>
    </source>
</evidence>
<dbReference type="SUPFAM" id="SSF90123">
    <property type="entry name" value="ABC transporter transmembrane region"/>
    <property type="match status" value="1"/>
</dbReference>
<dbReference type="CDD" id="cd00267">
    <property type="entry name" value="ABC_ATPase"/>
    <property type="match status" value="1"/>
</dbReference>
<dbReference type="RefSeq" id="WP_263076743.1">
    <property type="nucleotide sequence ID" value="NZ_CP089977.1"/>
</dbReference>
<keyword evidence="6" id="KW-0547">Nucleotide-binding</keyword>
<evidence type="ECO:0000313" key="6">
    <source>
        <dbReference type="EMBL" id="UXZ05245.1"/>
    </source>
</evidence>
<keyword evidence="2 5" id="KW-0812">Transmembrane</keyword>
<accession>A0ABY6F568</accession>
<sequence>MRDVYLLLNRHYLLASIFIIIQQLIVASSTYFIAKLGEQFGNGVLNSQFIIAFIVSLIIVYIPAYFSIIYLEKGKYRAWQDYIKAFDTHFLGKATLFNNQTQKQTTTALLSQESKDTIDDFSNIIFDLFSLLLNVLLNIGVIAFVLDTRILWAYGIGMALSFLLIYYLNCYIDDKATTAQNTRLSLIGILHHSWDNIILNNHYNYHLFSNQTDKQFIKTTHTNLSAEKIRYVSATIAMLILMIPVLGVSLYLFKQNWHNNAVLAVLIATLPRQIQLLQMCYTLISYNVGLAMIKARINGLFTIFKDNHQDLTPFIQYDKISIKQTNLPFDKDTLPKTGRMTLIGQNGVGKSSLLLQLKEHFGDKAYYLPAKHSLCFANTMSYQGSSGQQLLSQLDELSKVASDDIKVLLLDEWDAHLDKNNMAMVDEKLIKLANQFLVIEIRHR</sequence>
<evidence type="ECO:0000256" key="5">
    <source>
        <dbReference type="SAM" id="Phobius"/>
    </source>
</evidence>
<keyword evidence="6" id="KW-0067">ATP-binding</keyword>
<feature type="transmembrane region" description="Helical" evidence="5">
    <location>
        <begin position="49"/>
        <end position="71"/>
    </location>
</feature>
<gene>
    <name evidence="6" type="ORF">LU297_01985</name>
</gene>
<evidence type="ECO:0000313" key="7">
    <source>
        <dbReference type="Proteomes" id="UP001063782"/>
    </source>
</evidence>
<feature type="transmembrane region" description="Helical" evidence="5">
    <location>
        <begin position="231"/>
        <end position="253"/>
    </location>
</feature>
<comment type="subcellular location">
    <subcellularLocation>
        <location evidence="1">Cell membrane</location>
        <topology evidence="1">Multi-pass membrane protein</topology>
    </subcellularLocation>
</comment>
<dbReference type="InterPro" id="IPR027417">
    <property type="entry name" value="P-loop_NTPase"/>
</dbReference>
<organism evidence="6 7">
    <name type="scientific">Moraxella nasicaprae</name>
    <dbReference type="NCBI Taxonomy" id="2904122"/>
    <lineage>
        <taxon>Bacteria</taxon>
        <taxon>Pseudomonadati</taxon>
        <taxon>Pseudomonadota</taxon>
        <taxon>Gammaproteobacteria</taxon>
        <taxon>Moraxellales</taxon>
        <taxon>Moraxellaceae</taxon>
        <taxon>Moraxella</taxon>
    </lineage>
</organism>
<protein>
    <submittedName>
        <fullName evidence="6">ABC transporter ATP-binding protein</fullName>
    </submittedName>
</protein>
<dbReference type="Proteomes" id="UP001063782">
    <property type="component" value="Chromosome"/>
</dbReference>
<dbReference type="EMBL" id="CP089977">
    <property type="protein sequence ID" value="UXZ05245.1"/>
    <property type="molecule type" value="Genomic_DNA"/>
</dbReference>
<dbReference type="GO" id="GO:0005524">
    <property type="term" value="F:ATP binding"/>
    <property type="evidence" value="ECO:0007669"/>
    <property type="project" value="UniProtKB-KW"/>
</dbReference>
<feature type="transmembrane region" description="Helical" evidence="5">
    <location>
        <begin position="124"/>
        <end position="145"/>
    </location>
</feature>
<feature type="transmembrane region" description="Helical" evidence="5">
    <location>
        <begin position="12"/>
        <end position="34"/>
    </location>
</feature>
<keyword evidence="4 5" id="KW-0472">Membrane</keyword>
<dbReference type="Gene3D" id="1.20.1560.10">
    <property type="entry name" value="ABC transporter type 1, transmembrane domain"/>
    <property type="match status" value="1"/>
</dbReference>
<evidence type="ECO:0000256" key="4">
    <source>
        <dbReference type="ARBA" id="ARBA00023136"/>
    </source>
</evidence>
<proteinExistence type="predicted"/>
<evidence type="ECO:0000256" key="1">
    <source>
        <dbReference type="ARBA" id="ARBA00004651"/>
    </source>
</evidence>
<evidence type="ECO:0000256" key="3">
    <source>
        <dbReference type="ARBA" id="ARBA00022989"/>
    </source>
</evidence>
<feature type="transmembrane region" description="Helical" evidence="5">
    <location>
        <begin position="151"/>
        <end position="168"/>
    </location>
</feature>
<keyword evidence="7" id="KW-1185">Reference proteome</keyword>
<dbReference type="Gene3D" id="3.40.50.300">
    <property type="entry name" value="P-loop containing nucleotide triphosphate hydrolases"/>
    <property type="match status" value="1"/>
</dbReference>
<name>A0ABY6F568_9GAMM</name>
<dbReference type="SUPFAM" id="SSF52540">
    <property type="entry name" value="P-loop containing nucleoside triphosphate hydrolases"/>
    <property type="match status" value="1"/>
</dbReference>
<keyword evidence="3 5" id="KW-1133">Transmembrane helix</keyword>
<dbReference type="InterPro" id="IPR036640">
    <property type="entry name" value="ABC1_TM_sf"/>
</dbReference>
<reference evidence="6" key="1">
    <citation type="submission" date="2021-12" db="EMBL/GenBank/DDBJ databases">
        <title>taxonomy of Moraxella sp. ZY201224.</title>
        <authorList>
            <person name="Li F."/>
        </authorList>
    </citation>
    <scope>NUCLEOTIDE SEQUENCE</scope>
    <source>
        <strain evidence="6">ZY201224</strain>
    </source>
</reference>